<feature type="compositionally biased region" description="Low complexity" evidence="8">
    <location>
        <begin position="36"/>
        <end position="55"/>
    </location>
</feature>
<comment type="subcellular location">
    <subcellularLocation>
        <location evidence="1">Secreted</location>
    </subcellularLocation>
</comment>
<evidence type="ECO:0000256" key="8">
    <source>
        <dbReference type="SAM" id="MobiDB-lite"/>
    </source>
</evidence>
<protein>
    <recommendedName>
        <fullName evidence="11">Secreted protein</fullName>
    </recommendedName>
</protein>
<feature type="region of interest" description="Disordered" evidence="8">
    <location>
        <begin position="29"/>
        <end position="74"/>
    </location>
</feature>
<dbReference type="EMBL" id="VDFC01000011">
    <property type="protein sequence ID" value="KAA0942012.1"/>
    <property type="molecule type" value="Genomic_DNA"/>
</dbReference>
<dbReference type="Pfam" id="PF07335">
    <property type="entry name" value="Glyco_hydro_75"/>
    <property type="match status" value="1"/>
</dbReference>
<keyword evidence="10" id="KW-1185">Reference proteome</keyword>
<evidence type="ECO:0000313" key="9">
    <source>
        <dbReference type="EMBL" id="KAA0942012.1"/>
    </source>
</evidence>
<dbReference type="AlphaFoldDB" id="A0A5B0BL33"/>
<keyword evidence="4" id="KW-0378">Hydrolase</keyword>
<keyword evidence="2" id="KW-0964">Secreted</keyword>
<dbReference type="GO" id="GO:0005576">
    <property type="term" value="C:extracellular region"/>
    <property type="evidence" value="ECO:0007669"/>
    <property type="project" value="UniProtKB-SubCell"/>
</dbReference>
<dbReference type="OrthoDB" id="4334655at2"/>
<name>A0A5B0BL33_9ACTN</name>
<feature type="compositionally biased region" description="Basic and acidic residues" evidence="8">
    <location>
        <begin position="61"/>
        <end position="74"/>
    </location>
</feature>
<evidence type="ECO:0000256" key="3">
    <source>
        <dbReference type="ARBA" id="ARBA00022729"/>
    </source>
</evidence>
<keyword evidence="6" id="KW-0326">Glycosidase</keyword>
<evidence type="ECO:0000256" key="6">
    <source>
        <dbReference type="ARBA" id="ARBA00023295"/>
    </source>
</evidence>
<keyword evidence="5" id="KW-0119">Carbohydrate metabolism</keyword>
<evidence type="ECO:0000313" key="10">
    <source>
        <dbReference type="Proteomes" id="UP000324965"/>
    </source>
</evidence>
<evidence type="ECO:0008006" key="11">
    <source>
        <dbReference type="Google" id="ProtNLM"/>
    </source>
</evidence>
<dbReference type="GO" id="GO:0016977">
    <property type="term" value="F:chitosanase activity"/>
    <property type="evidence" value="ECO:0007669"/>
    <property type="project" value="InterPro"/>
</dbReference>
<keyword evidence="7" id="KW-0624">Polysaccharide degradation</keyword>
<accession>A0A5B0BL33</accession>
<dbReference type="PANTHER" id="PTHR42061:SF6">
    <property type="entry name" value="ENDO-CHITOSANASE"/>
    <property type="match status" value="1"/>
</dbReference>
<evidence type="ECO:0000256" key="4">
    <source>
        <dbReference type="ARBA" id="ARBA00022801"/>
    </source>
</evidence>
<evidence type="ECO:0000256" key="1">
    <source>
        <dbReference type="ARBA" id="ARBA00004613"/>
    </source>
</evidence>
<proteinExistence type="predicted"/>
<sequence>MTAAAGAALIAPAALPGAAPVTLDAGHERAAYTPEAGDAPDAPDAPALLGMPGALGASGGRESREQRKPLEPWRTGEVRAAELLAAVRDCAPVSRGRFRSDDGEPADIEVCGRRDAVFWKADMDIDCDGRPGRHCNARTDPLFSENTAYQQSDGRQLSAERLPYVVVPAPSRRWNHRKHDVRRGTVAAVVHGDRVGYAVVGDIGPDDIIGEASYALARDLGIRPDPTGGGAASGVTYILFKDSGASPIESRRAAAAQGEKLAREFVGRS</sequence>
<evidence type="ECO:0000256" key="7">
    <source>
        <dbReference type="ARBA" id="ARBA00023326"/>
    </source>
</evidence>
<dbReference type="Proteomes" id="UP000324965">
    <property type="component" value="Unassembled WGS sequence"/>
</dbReference>
<dbReference type="PANTHER" id="PTHR42061">
    <property type="entry name" value="ENDO-CHITOSANASE"/>
    <property type="match status" value="1"/>
</dbReference>
<evidence type="ECO:0000256" key="5">
    <source>
        <dbReference type="ARBA" id="ARBA00023277"/>
    </source>
</evidence>
<evidence type="ECO:0000256" key="2">
    <source>
        <dbReference type="ARBA" id="ARBA00022525"/>
    </source>
</evidence>
<dbReference type="GO" id="GO:0000272">
    <property type="term" value="P:polysaccharide catabolic process"/>
    <property type="evidence" value="ECO:0007669"/>
    <property type="project" value="UniProtKB-KW"/>
</dbReference>
<reference evidence="9 10" key="1">
    <citation type="submission" date="2019-05" db="EMBL/GenBank/DDBJ databases">
        <authorList>
            <person name="Hariharan J."/>
            <person name="Choudoir M.J."/>
            <person name="Diebold P."/>
            <person name="Panke-Buisse K."/>
            <person name="Buckley D.H."/>
        </authorList>
    </citation>
    <scope>NUCLEOTIDE SEQUENCE [LARGE SCALE GENOMIC DNA]</scope>
    <source>
        <strain evidence="9 10">SUN51</strain>
    </source>
</reference>
<organism evidence="9 10">
    <name type="scientific">Streptomyces apricus</name>
    <dbReference type="NCBI Taxonomy" id="1828112"/>
    <lineage>
        <taxon>Bacteria</taxon>
        <taxon>Bacillati</taxon>
        <taxon>Actinomycetota</taxon>
        <taxon>Actinomycetes</taxon>
        <taxon>Kitasatosporales</taxon>
        <taxon>Streptomycetaceae</taxon>
        <taxon>Streptomyces</taxon>
    </lineage>
</organism>
<dbReference type="InterPro" id="IPR009939">
    <property type="entry name" value="Chitosanase_fungal"/>
</dbReference>
<gene>
    <name evidence="9" type="ORF">FGF04_04255</name>
</gene>
<keyword evidence="3" id="KW-0732">Signal</keyword>
<comment type="caution">
    <text evidence="9">The sequence shown here is derived from an EMBL/GenBank/DDBJ whole genome shotgun (WGS) entry which is preliminary data.</text>
</comment>